<dbReference type="OrthoDB" id="4856522at2"/>
<reference evidence="1 2" key="1">
    <citation type="submission" date="2018-07" db="EMBL/GenBank/DDBJ databases">
        <title>Complete genome sequencing of Ornithinimicrobium sp. AMA3305.</title>
        <authorList>
            <person name="Bae J.-W."/>
        </authorList>
    </citation>
    <scope>NUCLEOTIDE SEQUENCE [LARGE SCALE GENOMIC DNA]</scope>
    <source>
        <strain evidence="1 2">AMA3305</strain>
    </source>
</reference>
<protein>
    <submittedName>
        <fullName evidence="1">Uncharacterized protein</fullName>
    </submittedName>
</protein>
<accession>A0A345NPJ8</accession>
<evidence type="ECO:0000313" key="2">
    <source>
        <dbReference type="Proteomes" id="UP000253790"/>
    </source>
</evidence>
<dbReference type="Proteomes" id="UP000253790">
    <property type="component" value="Chromosome"/>
</dbReference>
<keyword evidence="2" id="KW-1185">Reference proteome</keyword>
<name>A0A345NPJ8_9MICO</name>
<evidence type="ECO:0000313" key="1">
    <source>
        <dbReference type="EMBL" id="AXH96956.1"/>
    </source>
</evidence>
<organism evidence="1 2">
    <name type="scientific">Ornithinimicrobium avium</name>
    <dbReference type="NCBI Taxonomy" id="2283195"/>
    <lineage>
        <taxon>Bacteria</taxon>
        <taxon>Bacillati</taxon>
        <taxon>Actinomycetota</taxon>
        <taxon>Actinomycetes</taxon>
        <taxon>Micrococcales</taxon>
        <taxon>Ornithinimicrobiaceae</taxon>
        <taxon>Ornithinimicrobium</taxon>
    </lineage>
</organism>
<sequence length="291" mass="32331">MIASERPVEVFVSPAEPGDRMSFDVVRWSRTGSVAVPDATEVLRASCRSVEKVSDESTMGAFLTSDADLDVVAAGQTEAHFWLAARYMLPFRPRKGPWPALRAQADTVHRVTFNEVIDAAAWTHWKAGVRVREVDLGLTDRPFARGRMEAFEQGLWDGVVHRPEPEPRLVPVSSEYQLDIHALIAAEPAENLVVEPDGTRTLFLSGEPEFLLAEGPVRYGSGFVMDGSDPTHTARHFINPDTANLTPVRDDGIDDDVDQEALIAAALEDWFGLSGPTEQWDWPCQLWRTRP</sequence>
<proteinExistence type="predicted"/>
<dbReference type="AlphaFoldDB" id="A0A345NPJ8"/>
<gene>
    <name evidence="1" type="ORF">DV701_13250</name>
</gene>
<dbReference type="EMBL" id="CP031229">
    <property type="protein sequence ID" value="AXH96956.1"/>
    <property type="molecule type" value="Genomic_DNA"/>
</dbReference>
<dbReference type="KEGG" id="orn:DV701_13250"/>